<dbReference type="EMBL" id="GISG01086541">
    <property type="protein sequence ID" value="MBA4633354.1"/>
    <property type="molecule type" value="Transcribed_RNA"/>
</dbReference>
<feature type="compositionally biased region" description="Basic and acidic residues" evidence="1">
    <location>
        <begin position="23"/>
        <end position="62"/>
    </location>
</feature>
<sequence>MNSSKPRSITPNLSRICILTLPSERRPARGGNRTDQKEAGSSKSIEAREDKELRNEPDRDEGVQPSTSEPKRDDEGSGGSFFRFLGFMVEHRSSGPENQSSLCFSLSTFSL</sequence>
<feature type="region of interest" description="Disordered" evidence="1">
    <location>
        <begin position="1"/>
        <end position="80"/>
    </location>
</feature>
<evidence type="ECO:0000313" key="2">
    <source>
        <dbReference type="EMBL" id="MBA4633354.1"/>
    </source>
</evidence>
<proteinExistence type="predicted"/>
<organism evidence="2">
    <name type="scientific">Opuntia streptacantha</name>
    <name type="common">Prickly pear cactus</name>
    <name type="synonym">Opuntia cardona</name>
    <dbReference type="NCBI Taxonomy" id="393608"/>
    <lineage>
        <taxon>Eukaryota</taxon>
        <taxon>Viridiplantae</taxon>
        <taxon>Streptophyta</taxon>
        <taxon>Embryophyta</taxon>
        <taxon>Tracheophyta</taxon>
        <taxon>Spermatophyta</taxon>
        <taxon>Magnoliopsida</taxon>
        <taxon>eudicotyledons</taxon>
        <taxon>Gunneridae</taxon>
        <taxon>Pentapetalae</taxon>
        <taxon>Caryophyllales</taxon>
        <taxon>Cactineae</taxon>
        <taxon>Cactaceae</taxon>
        <taxon>Opuntioideae</taxon>
        <taxon>Opuntia</taxon>
    </lineage>
</organism>
<accession>A0A7C8Z3M9</accession>
<dbReference type="AlphaFoldDB" id="A0A7C8Z3M9"/>
<feature type="compositionally biased region" description="Polar residues" evidence="1">
    <location>
        <begin position="1"/>
        <end position="13"/>
    </location>
</feature>
<name>A0A7C8Z3M9_OPUST</name>
<evidence type="ECO:0000256" key="1">
    <source>
        <dbReference type="SAM" id="MobiDB-lite"/>
    </source>
</evidence>
<reference evidence="2" key="1">
    <citation type="journal article" date="2013" name="J. Plant Res.">
        <title>Effect of fungi and light on seed germination of three Opuntia species from semiarid lands of central Mexico.</title>
        <authorList>
            <person name="Delgado-Sanchez P."/>
            <person name="Jimenez-Bremont J.F."/>
            <person name="Guerrero-Gonzalez Mde L."/>
            <person name="Flores J."/>
        </authorList>
    </citation>
    <scope>NUCLEOTIDE SEQUENCE</scope>
    <source>
        <tissue evidence="2">Cladode</tissue>
    </source>
</reference>
<reference evidence="2" key="2">
    <citation type="submission" date="2020-07" db="EMBL/GenBank/DDBJ databases">
        <authorList>
            <person name="Vera ALvarez R."/>
            <person name="Arias-Moreno D.M."/>
            <person name="Jimenez-Jacinto V."/>
            <person name="Jimenez-Bremont J.F."/>
            <person name="Swaminathan K."/>
            <person name="Moose S.P."/>
            <person name="Guerrero-Gonzalez M.L."/>
            <person name="Marino-Ramirez L."/>
            <person name="Landsman D."/>
            <person name="Rodriguez-Kessler M."/>
            <person name="Delgado-Sanchez P."/>
        </authorList>
    </citation>
    <scope>NUCLEOTIDE SEQUENCE</scope>
    <source>
        <tissue evidence="2">Cladode</tissue>
    </source>
</reference>
<protein>
    <submittedName>
        <fullName evidence="2">Uncharacterized protein</fullName>
    </submittedName>
</protein>